<evidence type="ECO:0000313" key="2">
    <source>
        <dbReference type="Proteomes" id="UP000805649"/>
    </source>
</evidence>
<dbReference type="Proteomes" id="UP000805649">
    <property type="component" value="Unassembled WGS sequence"/>
</dbReference>
<proteinExistence type="predicted"/>
<sequence length="107" mass="11001">MKFLSSVIVLLVSASSAYGVPQARSVNEAAVAEARGFDASGAGLPVDARSIENTPYKRNLGLVKRPNGPAPPSTGDPRGPPKRDLGLVKRPNGPAPPSKGDPHGPPK</sequence>
<name>A0ACC3ZKR0_COLTU</name>
<reference evidence="1 2" key="1">
    <citation type="journal article" date="2020" name="Phytopathology">
        <title>Genome Sequence Resources of Colletotrichum truncatum, C. plurivorum, C. musicola, and C. sojae: Four Species Pathogenic to Soybean (Glycine max).</title>
        <authorList>
            <person name="Rogerio F."/>
            <person name="Boufleur T.R."/>
            <person name="Ciampi-Guillardi M."/>
            <person name="Sukno S.A."/>
            <person name="Thon M.R."/>
            <person name="Massola Junior N.S."/>
            <person name="Baroncelli R."/>
        </authorList>
    </citation>
    <scope>NUCLEOTIDE SEQUENCE [LARGE SCALE GENOMIC DNA]</scope>
    <source>
        <strain evidence="1 2">CMES1059</strain>
    </source>
</reference>
<comment type="caution">
    <text evidence="1">The sequence shown here is derived from an EMBL/GenBank/DDBJ whole genome shotgun (WGS) entry which is preliminary data.</text>
</comment>
<organism evidence="1 2">
    <name type="scientific">Colletotrichum truncatum</name>
    <name type="common">Anthracnose fungus</name>
    <name type="synonym">Colletotrichum capsici</name>
    <dbReference type="NCBI Taxonomy" id="5467"/>
    <lineage>
        <taxon>Eukaryota</taxon>
        <taxon>Fungi</taxon>
        <taxon>Dikarya</taxon>
        <taxon>Ascomycota</taxon>
        <taxon>Pezizomycotina</taxon>
        <taxon>Sordariomycetes</taxon>
        <taxon>Hypocreomycetidae</taxon>
        <taxon>Glomerellales</taxon>
        <taxon>Glomerellaceae</taxon>
        <taxon>Colletotrichum</taxon>
        <taxon>Colletotrichum truncatum species complex</taxon>
    </lineage>
</organism>
<evidence type="ECO:0000313" key="1">
    <source>
        <dbReference type="EMBL" id="KAL0944680.1"/>
    </source>
</evidence>
<dbReference type="EMBL" id="VUJX02000001">
    <property type="protein sequence ID" value="KAL0944680.1"/>
    <property type="molecule type" value="Genomic_DNA"/>
</dbReference>
<accession>A0ACC3ZKR0</accession>
<keyword evidence="2" id="KW-1185">Reference proteome</keyword>
<protein>
    <submittedName>
        <fullName evidence="1">Uncharacterized protein</fullName>
    </submittedName>
</protein>
<gene>
    <name evidence="1" type="ORF">CTRU02_202567</name>
</gene>